<accession>A0A4C1WVY0</accession>
<reference evidence="2 3" key="1">
    <citation type="journal article" date="2019" name="Commun. Biol.">
        <title>The bagworm genome reveals a unique fibroin gene that provides high tensile strength.</title>
        <authorList>
            <person name="Kono N."/>
            <person name="Nakamura H."/>
            <person name="Ohtoshi R."/>
            <person name="Tomita M."/>
            <person name="Numata K."/>
            <person name="Arakawa K."/>
        </authorList>
    </citation>
    <scope>NUCLEOTIDE SEQUENCE [LARGE SCALE GENOMIC DNA]</scope>
</reference>
<evidence type="ECO:0000313" key="2">
    <source>
        <dbReference type="EMBL" id="GBP55588.1"/>
    </source>
</evidence>
<evidence type="ECO:0000256" key="1">
    <source>
        <dbReference type="SAM" id="MobiDB-lite"/>
    </source>
</evidence>
<gene>
    <name evidence="2" type="ORF">EVAR_35822_1</name>
</gene>
<feature type="compositionally biased region" description="Polar residues" evidence="1">
    <location>
        <begin position="121"/>
        <end position="140"/>
    </location>
</feature>
<sequence>MESYTFQSEEKALSTTAPPAERLHVSYEIGGQSAARGIRKFSRGRSIRRTRRRPITMLTMSTLMMPTTMTTMTNAGPIPVAAPTKIEPAKLLQLSHPLMQQQQQQQQQQQPQQQQPQQQQGTGNSKVGEWTASTVTRCLS</sequence>
<feature type="compositionally biased region" description="Low complexity" evidence="1">
    <location>
        <begin position="100"/>
        <end position="120"/>
    </location>
</feature>
<proteinExistence type="predicted"/>
<protein>
    <submittedName>
        <fullName evidence="2">Uncharacterized protein</fullName>
    </submittedName>
</protein>
<dbReference type="OrthoDB" id="7488425at2759"/>
<feature type="region of interest" description="Disordered" evidence="1">
    <location>
        <begin position="93"/>
        <end position="140"/>
    </location>
</feature>
<dbReference type="Proteomes" id="UP000299102">
    <property type="component" value="Unassembled WGS sequence"/>
</dbReference>
<name>A0A4C1WVY0_EUMVA</name>
<dbReference type="AlphaFoldDB" id="A0A4C1WVY0"/>
<keyword evidence="3" id="KW-1185">Reference proteome</keyword>
<comment type="caution">
    <text evidence="2">The sequence shown here is derived from an EMBL/GenBank/DDBJ whole genome shotgun (WGS) entry which is preliminary data.</text>
</comment>
<organism evidence="2 3">
    <name type="scientific">Eumeta variegata</name>
    <name type="common">Bagworm moth</name>
    <name type="synonym">Eumeta japonica</name>
    <dbReference type="NCBI Taxonomy" id="151549"/>
    <lineage>
        <taxon>Eukaryota</taxon>
        <taxon>Metazoa</taxon>
        <taxon>Ecdysozoa</taxon>
        <taxon>Arthropoda</taxon>
        <taxon>Hexapoda</taxon>
        <taxon>Insecta</taxon>
        <taxon>Pterygota</taxon>
        <taxon>Neoptera</taxon>
        <taxon>Endopterygota</taxon>
        <taxon>Lepidoptera</taxon>
        <taxon>Glossata</taxon>
        <taxon>Ditrysia</taxon>
        <taxon>Tineoidea</taxon>
        <taxon>Psychidae</taxon>
        <taxon>Oiketicinae</taxon>
        <taxon>Eumeta</taxon>
    </lineage>
</organism>
<dbReference type="EMBL" id="BGZK01000673">
    <property type="protein sequence ID" value="GBP55588.1"/>
    <property type="molecule type" value="Genomic_DNA"/>
</dbReference>
<evidence type="ECO:0000313" key="3">
    <source>
        <dbReference type="Proteomes" id="UP000299102"/>
    </source>
</evidence>